<gene>
    <name evidence="10" type="ORF">D0868_10329</name>
</gene>
<dbReference type="Proteomes" id="UP000282582">
    <property type="component" value="Unassembled WGS sequence"/>
</dbReference>
<dbReference type="GO" id="GO:0000272">
    <property type="term" value="P:polysaccharide catabolic process"/>
    <property type="evidence" value="ECO:0007669"/>
    <property type="project" value="UniProtKB-KW"/>
</dbReference>
<feature type="domain" description="GH18" evidence="9">
    <location>
        <begin position="1"/>
        <end position="109"/>
    </location>
</feature>
<evidence type="ECO:0000256" key="3">
    <source>
        <dbReference type="ARBA" id="ARBA00023024"/>
    </source>
</evidence>
<comment type="similarity">
    <text evidence="8">Belongs to the glycosyl hydrolase 18 family.</text>
</comment>
<evidence type="ECO:0000256" key="4">
    <source>
        <dbReference type="ARBA" id="ARBA00023277"/>
    </source>
</evidence>
<comment type="caution">
    <text evidence="10">The sequence shown here is derived from an EMBL/GenBank/DDBJ whole genome shotgun (WGS) entry which is preliminary data.</text>
</comment>
<dbReference type="Pfam" id="PF00704">
    <property type="entry name" value="Glyco_hydro_18"/>
    <property type="match status" value="1"/>
</dbReference>
<keyword evidence="4" id="KW-0119">Carbohydrate metabolism</keyword>
<evidence type="ECO:0000256" key="2">
    <source>
        <dbReference type="ARBA" id="ARBA00022801"/>
    </source>
</evidence>
<dbReference type="InterPro" id="IPR050314">
    <property type="entry name" value="Glycosyl_Hydrlase_18"/>
</dbReference>
<evidence type="ECO:0000313" key="11">
    <source>
        <dbReference type="Proteomes" id="UP000282582"/>
    </source>
</evidence>
<reference evidence="10 11" key="1">
    <citation type="journal article" date="2018" name="BMC Genomics">
        <title>Genomic evidence for intraspecific hybridization in a clonal and extremely halotolerant yeast.</title>
        <authorList>
            <person name="Gostincar C."/>
            <person name="Stajich J.E."/>
            <person name="Zupancic J."/>
            <person name="Zalar P."/>
            <person name="Gunde-Cimerman N."/>
        </authorList>
    </citation>
    <scope>NUCLEOTIDE SEQUENCE [LARGE SCALE GENOMIC DNA]</scope>
    <source>
        <strain evidence="10 11">EXF-6654</strain>
    </source>
</reference>
<dbReference type="PANTHER" id="PTHR11177:SF333">
    <property type="entry name" value="CHITINASE"/>
    <property type="match status" value="1"/>
</dbReference>
<keyword evidence="2 7" id="KW-0378">Hydrolase</keyword>
<comment type="catalytic activity">
    <reaction evidence="1">
        <text>Random endo-hydrolysis of N-acetyl-beta-D-glucosaminide (1-&gt;4)-beta-linkages in chitin and chitodextrins.</text>
        <dbReference type="EC" id="3.2.1.14"/>
    </reaction>
</comment>
<evidence type="ECO:0000256" key="8">
    <source>
        <dbReference type="RuleBase" id="RU004453"/>
    </source>
</evidence>
<keyword evidence="5 7" id="KW-0326">Glycosidase</keyword>
<keyword evidence="3" id="KW-0146">Chitin degradation</keyword>
<evidence type="ECO:0000256" key="6">
    <source>
        <dbReference type="ARBA" id="ARBA00023326"/>
    </source>
</evidence>
<evidence type="ECO:0000256" key="5">
    <source>
        <dbReference type="ARBA" id="ARBA00023295"/>
    </source>
</evidence>
<organism evidence="10 11">
    <name type="scientific">Hortaea werneckii</name>
    <name type="common">Black yeast</name>
    <name type="synonym">Cladosporium werneckii</name>
    <dbReference type="NCBI Taxonomy" id="91943"/>
    <lineage>
        <taxon>Eukaryota</taxon>
        <taxon>Fungi</taxon>
        <taxon>Dikarya</taxon>
        <taxon>Ascomycota</taxon>
        <taxon>Pezizomycotina</taxon>
        <taxon>Dothideomycetes</taxon>
        <taxon>Dothideomycetidae</taxon>
        <taxon>Mycosphaerellales</taxon>
        <taxon>Teratosphaeriaceae</taxon>
        <taxon>Hortaea</taxon>
    </lineage>
</organism>
<protein>
    <recommendedName>
        <fullName evidence="9">GH18 domain-containing protein</fullName>
    </recommendedName>
</protein>
<sequence length="109" mass="12480">MTLTSSSCSAFIRSLKLFLRQYAFDGVDIDWEYPVAEDRGGKVADYKNFVVFLEELRSGLGTKYGITATLPISYWYLQHFDVESLLENLDWLNMMSELATLTISLSKAY</sequence>
<evidence type="ECO:0000313" key="10">
    <source>
        <dbReference type="EMBL" id="RMX98024.1"/>
    </source>
</evidence>
<dbReference type="PANTHER" id="PTHR11177">
    <property type="entry name" value="CHITINASE"/>
    <property type="match status" value="1"/>
</dbReference>
<proteinExistence type="inferred from homology"/>
<evidence type="ECO:0000259" key="9">
    <source>
        <dbReference type="PROSITE" id="PS51910"/>
    </source>
</evidence>
<dbReference type="CDD" id="cd00598">
    <property type="entry name" value="GH18_chitinase-like"/>
    <property type="match status" value="1"/>
</dbReference>
<evidence type="ECO:0000256" key="1">
    <source>
        <dbReference type="ARBA" id="ARBA00000822"/>
    </source>
</evidence>
<dbReference type="InterPro" id="IPR001223">
    <property type="entry name" value="Glyco_hydro18_cat"/>
</dbReference>
<dbReference type="GO" id="GO:0006032">
    <property type="term" value="P:chitin catabolic process"/>
    <property type="evidence" value="ECO:0007669"/>
    <property type="project" value="UniProtKB-KW"/>
</dbReference>
<dbReference type="InterPro" id="IPR017853">
    <property type="entry name" value="GH"/>
</dbReference>
<dbReference type="EMBL" id="QWIK01001057">
    <property type="protein sequence ID" value="RMX98024.1"/>
    <property type="molecule type" value="Genomic_DNA"/>
</dbReference>
<keyword evidence="6" id="KW-0624">Polysaccharide degradation</keyword>
<dbReference type="SUPFAM" id="SSF51445">
    <property type="entry name" value="(Trans)glycosidases"/>
    <property type="match status" value="1"/>
</dbReference>
<dbReference type="PROSITE" id="PS01095">
    <property type="entry name" value="GH18_1"/>
    <property type="match status" value="1"/>
</dbReference>
<dbReference type="GO" id="GO:0008843">
    <property type="term" value="F:endochitinase activity"/>
    <property type="evidence" value="ECO:0007669"/>
    <property type="project" value="UniProtKB-EC"/>
</dbReference>
<dbReference type="PROSITE" id="PS51910">
    <property type="entry name" value="GH18_2"/>
    <property type="match status" value="1"/>
</dbReference>
<name>A0A3M6Y4R5_HORWE</name>
<evidence type="ECO:0000256" key="7">
    <source>
        <dbReference type="RuleBase" id="RU000489"/>
    </source>
</evidence>
<accession>A0A3M6Y4R5</accession>
<dbReference type="InterPro" id="IPR001579">
    <property type="entry name" value="Glyco_hydro_18_chit_AS"/>
</dbReference>
<dbReference type="Gene3D" id="3.20.20.80">
    <property type="entry name" value="Glycosidases"/>
    <property type="match status" value="1"/>
</dbReference>
<dbReference type="AlphaFoldDB" id="A0A3M6Y4R5"/>